<gene>
    <name evidence="2" type="ORF">CANARDRAFT_8824</name>
</gene>
<dbReference type="PANTHER" id="PTHR13847">
    <property type="entry name" value="SARCOSINE DEHYDROGENASE-RELATED"/>
    <property type="match status" value="1"/>
</dbReference>
<dbReference type="STRING" id="983967.A0A1E4SXC6"/>
<accession>A0A1E4SXC6</accession>
<evidence type="ECO:0000259" key="1">
    <source>
        <dbReference type="Pfam" id="PF01266"/>
    </source>
</evidence>
<dbReference type="GO" id="GO:0005737">
    <property type="term" value="C:cytoplasm"/>
    <property type="evidence" value="ECO:0007669"/>
    <property type="project" value="TreeGrafter"/>
</dbReference>
<dbReference type="SUPFAM" id="SSF51905">
    <property type="entry name" value="FAD/NAD(P)-binding domain"/>
    <property type="match status" value="1"/>
</dbReference>
<organism evidence="2 3">
    <name type="scientific">[Candida] arabinofermentans NRRL YB-2248</name>
    <dbReference type="NCBI Taxonomy" id="983967"/>
    <lineage>
        <taxon>Eukaryota</taxon>
        <taxon>Fungi</taxon>
        <taxon>Dikarya</taxon>
        <taxon>Ascomycota</taxon>
        <taxon>Saccharomycotina</taxon>
        <taxon>Pichiomycetes</taxon>
        <taxon>Pichiales</taxon>
        <taxon>Pichiaceae</taxon>
        <taxon>Ogataea</taxon>
        <taxon>Ogataea/Candida clade</taxon>
    </lineage>
</organism>
<protein>
    <recommendedName>
        <fullName evidence="1">FAD dependent oxidoreductase domain-containing protein</fullName>
    </recommendedName>
</protein>
<dbReference type="InterPro" id="IPR006076">
    <property type="entry name" value="FAD-dep_OxRdtase"/>
</dbReference>
<reference evidence="3" key="1">
    <citation type="submission" date="2016-04" db="EMBL/GenBank/DDBJ databases">
        <title>Comparative genomics of biotechnologically important yeasts.</title>
        <authorList>
            <consortium name="DOE Joint Genome Institute"/>
            <person name="Riley R."/>
            <person name="Haridas S."/>
            <person name="Wolfe K.H."/>
            <person name="Lopes M.R."/>
            <person name="Hittinger C.T."/>
            <person name="Goker M."/>
            <person name="Salamov A."/>
            <person name="Wisecaver J."/>
            <person name="Long T.M."/>
            <person name="Aerts A.L."/>
            <person name="Barry K."/>
            <person name="Choi C."/>
            <person name="Clum A."/>
            <person name="Coughlan A.Y."/>
            <person name="Deshpande S."/>
            <person name="Douglass A.P."/>
            <person name="Hanson S.J."/>
            <person name="Klenk H.-P."/>
            <person name="Labutti K."/>
            <person name="Lapidus A."/>
            <person name="Lindquist E."/>
            <person name="Lipzen A."/>
            <person name="Meier-Kolthoff J.P."/>
            <person name="Ohm R.A."/>
            <person name="Otillar R.P."/>
            <person name="Pangilinan J."/>
            <person name="Peng Y."/>
            <person name="Rokas A."/>
            <person name="Rosa C.A."/>
            <person name="Scheuner C."/>
            <person name="Sibirny A.A."/>
            <person name="Slot J.C."/>
            <person name="Stielow J.B."/>
            <person name="Sun H."/>
            <person name="Kurtzman C.P."/>
            <person name="Blackwell M."/>
            <person name="Grigoriev I.V."/>
            <person name="Jeffries T.W."/>
        </authorList>
    </citation>
    <scope>NUCLEOTIDE SEQUENCE [LARGE SCALE GENOMIC DNA]</scope>
    <source>
        <strain evidence="3">NRRL YB-2248</strain>
    </source>
</reference>
<dbReference type="EMBL" id="KV453858">
    <property type="protein sequence ID" value="ODV84146.1"/>
    <property type="molecule type" value="Genomic_DNA"/>
</dbReference>
<dbReference type="PANTHER" id="PTHR13847:SF260">
    <property type="entry name" value="FAD DEPENDENT OXIDOREDUCTASE DOMAIN-CONTAINING PROTEIN"/>
    <property type="match status" value="1"/>
</dbReference>
<dbReference type="Pfam" id="PF01266">
    <property type="entry name" value="DAO"/>
    <property type="match status" value="1"/>
</dbReference>
<evidence type="ECO:0000313" key="3">
    <source>
        <dbReference type="Proteomes" id="UP000094801"/>
    </source>
</evidence>
<sequence>MSTEGIFPVPNSTTSFWHSEEDEFRNFRSSEDLPTEVDVVIVGSGLSGASLAYYLSKSDSPPKTLMLEARYICSGATGRNGGHCRPDYYLAYDGFEQKYGAEEAALIGNFEYINLNEVKKTVEENNIDCDFVLTRVFDCHITDNYKKFKETLLRSLKNPHNIMPNDTHYCEGDAAVTLSHVKDAKFVVSYTGASLWPYKFTKGLLKIALAKGDFFNLQANTPATEIETLEDGSYIVHTPRGPVKTKKVVMATNGYTAGLSDKFKDLLVPVKATCSHIKPTKGRAPHLTNSILILKSKADHEYLINRPDGTIVVGGAINYYFPKVDNWYGKTDDSTLFKDTARGSVMKHYSSFMGDTFYSWEGIDTEVDHLWTGIQGYTADMLPFVGQVPGEPNKYVTAGFCGHGMPRVMLCAKAISDCILDGKTIEETDIPKSFMLTKERFENTPNDIMNYMEVDLYSQEDIDLLSQEA</sequence>
<evidence type="ECO:0000313" key="2">
    <source>
        <dbReference type="EMBL" id="ODV84146.1"/>
    </source>
</evidence>
<proteinExistence type="predicted"/>
<dbReference type="Proteomes" id="UP000094801">
    <property type="component" value="Unassembled WGS sequence"/>
</dbReference>
<name>A0A1E4SXC6_9ASCO</name>
<feature type="domain" description="FAD dependent oxidoreductase" evidence="1">
    <location>
        <begin position="38"/>
        <end position="417"/>
    </location>
</feature>
<keyword evidence="3" id="KW-1185">Reference proteome</keyword>
<dbReference type="AlphaFoldDB" id="A0A1E4SXC6"/>
<dbReference type="InterPro" id="IPR036188">
    <property type="entry name" value="FAD/NAD-bd_sf"/>
</dbReference>
<dbReference type="Gene3D" id="3.50.50.60">
    <property type="entry name" value="FAD/NAD(P)-binding domain"/>
    <property type="match status" value="1"/>
</dbReference>
<dbReference type="OrthoDB" id="429143at2759"/>
<dbReference type="Gene3D" id="3.30.9.10">
    <property type="entry name" value="D-Amino Acid Oxidase, subunit A, domain 2"/>
    <property type="match status" value="1"/>
</dbReference>